<dbReference type="AlphaFoldDB" id="A0A9X4LAW4"/>
<proteinExistence type="predicted"/>
<sequence>MQFLKSLTLMIVVTAVLITASLVIMPSKLNIPFNPHYTAQAAPEDDAGSSSGNEEVNSDDRKEIIDKANSDDELSDEEENKLNTLIRQGQVEQEGGKYRVGVAAEADSSLWVLYSQILMDSEEGGDKKKKDDDGNMVEKGVKNAIGSFMGDGGVEINIPFNKMYSIGVDLDKAKKDKGNDDGKDTNTQAGRQLAAFFSTFSHYGYIETISGNKLAAQSDGAINSALRFVAGFTMIIALLFYEFFNTILGGAVSFIGTLDLFSIMGFSDSETLAKNTDNTFTKAIYGFVQGIGLSPHLFNLIVLAALWILVGLFVYRLMRTLSSQAFHFGQIGDHTRRFIVQFLVLFPIPILVVTLVSGFAGQLSELNSSPKFNPSPPEQYILNDRKWASALNLSPSGLEGGQVPNVGSEKQHIDGKYAPSSSRDLISQINTEAYTRMDGDASSKDIGFDLIFGYMQNNTFNVNTYMADIRQLPANSDKDITEAYSAYQNTDDLSKKVTQQNYDDYIWTSKPVSDSNAKEAKPTHNNFKSSSTAGVDGDSSFSTQSVALMLQTSFENHAANFYAYNIPPQGLQGQAKNMSTVKTEWREYTMPGEGLIGKAGSYLAVVTQSLFQALIIFGCIHALIFTNFFKSAILTIKHWFMAAGTGNPVHMLIALILGLTSPLTAFVAYALPSLFISLINVFASGMNGIVRAIGIQNIDGIIDIGKSLVFIFLGFYLIIAKTFTGKNVITTIIDFPTEMGLDLARKASRIMRSRQQMRQAMRFAGQSARATGQASGKDVANSMSRGTFSQTYSAMRNPSDWSGHGASYLKNQQFDGNNASNGQSAKDFASDTGKGIDSNSVDANNIESNNNTSGANFATGVAGGAAVGGIAGSAAGTSGSTTGRTGTARNTLLGYRNPNENSNQSTNPYGNRNYFNHQAPNGSPANIQTSGSSQQGGQSKNDIQDTENHQRNNMFKNSANQLPSAMKNGSAKEFAQDINKENAEKEAIQNGENQAKEDIKRAESQFDTPNNNGNNTQSSRAADVSEASNNTPSSNRQSNASYNRDNMESGTASQFDNADAASTASSNASYAGGNVSQETAKDFAAQQPPFNDTELKSLNNAKDESDFQEKLYFTNNGQYTALSQDSAKQELAGTDFVNKDGDVNYDKVDEFNNSINGKHVEDLDEVRMKQKEQIDFAFRKGASSIYDQSQNVDEVDNNKGNNN</sequence>
<dbReference type="EMBL" id="JAMBQA010000008">
    <property type="protein sequence ID" value="MDG0847059.1"/>
    <property type="molecule type" value="Genomic_DNA"/>
</dbReference>
<feature type="region of interest" description="Disordered" evidence="2">
    <location>
        <begin position="513"/>
        <end position="536"/>
    </location>
</feature>
<dbReference type="RefSeq" id="WP_107518153.1">
    <property type="nucleotide sequence ID" value="NZ_JAMBPY010000008.1"/>
</dbReference>
<accession>A0A9X4LAW4</accession>
<organism evidence="4 5">
    <name type="scientific">Staphylococcus equorum</name>
    <dbReference type="NCBI Taxonomy" id="246432"/>
    <lineage>
        <taxon>Bacteria</taxon>
        <taxon>Bacillati</taxon>
        <taxon>Bacillota</taxon>
        <taxon>Bacilli</taxon>
        <taxon>Bacillales</taxon>
        <taxon>Staphylococcaceae</taxon>
        <taxon>Staphylococcus</taxon>
    </lineage>
</organism>
<evidence type="ECO:0000313" key="4">
    <source>
        <dbReference type="EMBL" id="MDG0847059.1"/>
    </source>
</evidence>
<feature type="transmembrane region" description="Helical" evidence="3">
    <location>
        <begin position="610"/>
        <end position="629"/>
    </location>
</feature>
<feature type="transmembrane region" description="Helical" evidence="3">
    <location>
        <begin position="701"/>
        <end position="719"/>
    </location>
</feature>
<keyword evidence="5" id="KW-1185">Reference proteome</keyword>
<evidence type="ECO:0000256" key="3">
    <source>
        <dbReference type="SAM" id="Phobius"/>
    </source>
</evidence>
<reference evidence="4" key="1">
    <citation type="submission" date="2022-05" db="EMBL/GenBank/DDBJ databases">
        <title>Comparative genomics of Staphylococcus equorum isolates.</title>
        <authorList>
            <person name="Luelf R.H."/>
        </authorList>
    </citation>
    <scope>NUCLEOTIDE SEQUENCE</scope>
    <source>
        <strain evidence="4">TMW 2.2497</strain>
    </source>
</reference>
<feature type="region of interest" description="Disordered" evidence="2">
    <location>
        <begin position="803"/>
        <end position="833"/>
    </location>
</feature>
<feature type="region of interest" description="Disordered" evidence="2">
    <location>
        <begin position="874"/>
        <end position="945"/>
    </location>
</feature>
<protein>
    <submittedName>
        <fullName evidence="4">DUF4013 domain-containing protein</fullName>
    </submittedName>
</protein>
<feature type="compositionally biased region" description="Low complexity" evidence="2">
    <location>
        <begin position="874"/>
        <end position="894"/>
    </location>
</feature>
<feature type="transmembrane region" description="Helical" evidence="3">
    <location>
        <begin position="338"/>
        <end position="360"/>
    </location>
</feature>
<feature type="region of interest" description="Disordered" evidence="2">
    <location>
        <begin position="1005"/>
        <end position="1073"/>
    </location>
</feature>
<evidence type="ECO:0000256" key="1">
    <source>
        <dbReference type="SAM" id="Coils"/>
    </source>
</evidence>
<keyword evidence="3" id="KW-1133">Transmembrane helix</keyword>
<feature type="transmembrane region" description="Helical" evidence="3">
    <location>
        <begin position="649"/>
        <end position="669"/>
    </location>
</feature>
<comment type="caution">
    <text evidence="4">The sequence shown here is derived from an EMBL/GenBank/DDBJ whole genome shotgun (WGS) entry which is preliminary data.</text>
</comment>
<dbReference type="Proteomes" id="UP001152422">
    <property type="component" value="Unassembled WGS sequence"/>
</dbReference>
<feature type="transmembrane region" description="Helical" evidence="3">
    <location>
        <begin position="6"/>
        <end position="25"/>
    </location>
</feature>
<evidence type="ECO:0000313" key="5">
    <source>
        <dbReference type="Proteomes" id="UP001152422"/>
    </source>
</evidence>
<feature type="compositionally biased region" description="Low complexity" evidence="2">
    <location>
        <begin position="1056"/>
        <end position="1071"/>
    </location>
</feature>
<feature type="transmembrane region" description="Helical" evidence="3">
    <location>
        <begin position="675"/>
        <end position="694"/>
    </location>
</feature>
<keyword evidence="1" id="KW-0175">Coiled coil</keyword>
<feature type="compositionally biased region" description="Low complexity" evidence="2">
    <location>
        <begin position="930"/>
        <end position="939"/>
    </location>
</feature>
<feature type="compositionally biased region" description="Polar residues" evidence="2">
    <location>
        <begin position="809"/>
        <end position="824"/>
    </location>
</feature>
<gene>
    <name evidence="4" type="ORF">M4L89_12550</name>
</gene>
<feature type="transmembrane region" description="Helical" evidence="3">
    <location>
        <begin position="297"/>
        <end position="317"/>
    </location>
</feature>
<name>A0A9X4LAW4_9STAP</name>
<evidence type="ECO:0000256" key="2">
    <source>
        <dbReference type="SAM" id="MobiDB-lite"/>
    </source>
</evidence>
<feature type="compositionally biased region" description="Polar residues" evidence="2">
    <location>
        <begin position="898"/>
        <end position="929"/>
    </location>
</feature>
<feature type="region of interest" description="Disordered" evidence="2">
    <location>
        <begin position="40"/>
        <end position="62"/>
    </location>
</feature>
<keyword evidence="3" id="KW-0812">Transmembrane</keyword>
<feature type="coiled-coil region" evidence="1">
    <location>
        <begin position="978"/>
        <end position="1005"/>
    </location>
</feature>
<feature type="compositionally biased region" description="Polar residues" evidence="2">
    <location>
        <begin position="1005"/>
        <end position="1055"/>
    </location>
</feature>
<keyword evidence="3" id="KW-0472">Membrane</keyword>
<feature type="compositionally biased region" description="Polar residues" evidence="2">
    <location>
        <begin position="523"/>
        <end position="536"/>
    </location>
</feature>